<feature type="domain" description="Glycoside hydrolase family 31 TIM barrel" evidence="4">
    <location>
        <begin position="242"/>
        <end position="570"/>
    </location>
</feature>
<dbReference type="OrthoDB" id="176168at2"/>
<dbReference type="Pfam" id="PF01055">
    <property type="entry name" value="Glyco_hydro_31_2nd"/>
    <property type="match status" value="1"/>
</dbReference>
<dbReference type="InterPro" id="IPR011013">
    <property type="entry name" value="Gal_mutarotase_sf_dom"/>
</dbReference>
<evidence type="ECO:0000256" key="2">
    <source>
        <dbReference type="RuleBase" id="RU361185"/>
    </source>
</evidence>
<evidence type="ECO:0000313" key="8">
    <source>
        <dbReference type="EMBL" id="MVT41650.1"/>
    </source>
</evidence>
<comment type="caution">
    <text evidence="8">The sequence shown here is derived from an EMBL/GenBank/DDBJ whole genome shotgun (WGS) entry which is preliminary data.</text>
</comment>
<keyword evidence="2" id="KW-0326">Glycosidase</keyword>
<dbReference type="SUPFAM" id="SSF51011">
    <property type="entry name" value="Glycosyl hydrolase domain"/>
    <property type="match status" value="1"/>
</dbReference>
<dbReference type="Gene3D" id="3.20.20.80">
    <property type="entry name" value="Glycosidases"/>
    <property type="match status" value="1"/>
</dbReference>
<evidence type="ECO:0000259" key="6">
    <source>
        <dbReference type="Pfam" id="PF17137"/>
    </source>
</evidence>
<dbReference type="Gene3D" id="2.60.40.1760">
    <property type="entry name" value="glycosyl hydrolase (family 31)"/>
    <property type="match status" value="1"/>
</dbReference>
<dbReference type="Pfam" id="PF17137">
    <property type="entry name" value="DUF5110"/>
    <property type="match status" value="1"/>
</dbReference>
<dbReference type="GO" id="GO:0005975">
    <property type="term" value="P:carbohydrate metabolic process"/>
    <property type="evidence" value="ECO:0007669"/>
    <property type="project" value="InterPro"/>
</dbReference>
<proteinExistence type="inferred from homology"/>
<dbReference type="InterPro" id="IPR051816">
    <property type="entry name" value="Glycosyl_Hydrolase_31"/>
</dbReference>
<dbReference type="Gene3D" id="2.60.40.1180">
    <property type="entry name" value="Golgi alpha-mannosidase II"/>
    <property type="match status" value="2"/>
</dbReference>
<dbReference type="InterPro" id="IPR033403">
    <property type="entry name" value="DUF5110"/>
</dbReference>
<organism evidence="8 9">
    <name type="scientific">Chitinophaga oryziterrae</name>
    <dbReference type="NCBI Taxonomy" id="1031224"/>
    <lineage>
        <taxon>Bacteria</taxon>
        <taxon>Pseudomonadati</taxon>
        <taxon>Bacteroidota</taxon>
        <taxon>Chitinophagia</taxon>
        <taxon>Chitinophagales</taxon>
        <taxon>Chitinophagaceae</taxon>
        <taxon>Chitinophaga</taxon>
    </lineage>
</organism>
<dbReference type="Pfam" id="PF21365">
    <property type="entry name" value="Glyco_hydro_31_3rd"/>
    <property type="match status" value="1"/>
</dbReference>
<dbReference type="GO" id="GO:0004553">
    <property type="term" value="F:hydrolase activity, hydrolyzing O-glycosyl compounds"/>
    <property type="evidence" value="ECO:0007669"/>
    <property type="project" value="InterPro"/>
</dbReference>
<evidence type="ECO:0000259" key="7">
    <source>
        <dbReference type="Pfam" id="PF21365"/>
    </source>
</evidence>
<sequence>MINVKNSLFFSGLLLFTASAWSQQYQRTNGGIRTTIHSINIEVRFFNADIVRVLKSPVGVTDEKKSLSVIKTPVSTPLNVHQDGNVLSVSSASLQTRINLQTGQISFYNTAAVALLEEKEDGLQFKPVKDGTDSAYSVNQSFRLKEEEAIYGLGQHQKGLMNQRNQKLELKQGNMQIAVPFFQSVKGYGLFWDNYSTTIFNDTLNVASFESVIGNCADYYFINGGNADKVIAHMRWLTGEAPMYARWLYGYTQSRERYKSQYELMDVVKKYRALKVPLDGIVQDWQYWGVQDNEWNAMEFGNPAFPNPKAMIDSVHQANAHIIISIWPSFGNKTKIYQELKEQHMLYDFTTWPPVPEVQVYDAFNPKARDIYWRYLSKNIFSLGMDGWWMDATEPDQIVPKPGDDENLTYLGTFRKVRNAFPLMTTGGVYEHQRRVNTDKRVFILTRSAFAGQQRNAATNWSGDIVSGWDVFNKQISGGLNLSLSGIPYWNTDIGGFFSWRNYPKGVKDAAFQELYVRWLQFAAFTPMFRSHGTDTPREIYQFGEKGYWAYDAIVKFIQLRYRLLPYNYSNAWEVTSKSGTLMRALVMDFAADKKVRDINNEYLFGKNILVAPVTDSLYTGRVNGETFTDFSKTKTRTIYLPEGTDWFDFWTGERTTGGQEIKKEVPVDIMPLYVKAGAILPMGPFQQYTGEKDASNLELRVYEGANGTFTLYEDENDNYNYERNIYSTITIKWNDKTKTLTIEDRKGNFPGMLLHRTFNIILVGKGHGNGIETVEKADRVIKYSGKKTAIHF</sequence>
<dbReference type="InterPro" id="IPR025887">
    <property type="entry name" value="Glyco_hydro_31_N_dom"/>
</dbReference>
<comment type="similarity">
    <text evidence="1 2">Belongs to the glycosyl hydrolase 31 family.</text>
</comment>
<keyword evidence="2" id="KW-0378">Hydrolase</keyword>
<evidence type="ECO:0000256" key="1">
    <source>
        <dbReference type="ARBA" id="ARBA00007806"/>
    </source>
</evidence>
<keyword evidence="3" id="KW-0732">Signal</keyword>
<evidence type="ECO:0000259" key="4">
    <source>
        <dbReference type="Pfam" id="PF01055"/>
    </source>
</evidence>
<accession>A0A6N8J8T6</accession>
<reference evidence="8 9" key="1">
    <citation type="submission" date="2019-12" db="EMBL/GenBank/DDBJ databases">
        <title>The draft genomic sequence of strain Chitinophaga oryziterrae JCM 16595.</title>
        <authorList>
            <person name="Zhang X."/>
        </authorList>
    </citation>
    <scope>NUCLEOTIDE SEQUENCE [LARGE SCALE GENOMIC DNA]</scope>
    <source>
        <strain evidence="8 9">JCM 16595</strain>
    </source>
</reference>
<dbReference type="SUPFAM" id="SSF74650">
    <property type="entry name" value="Galactose mutarotase-like"/>
    <property type="match status" value="1"/>
</dbReference>
<evidence type="ECO:0000256" key="3">
    <source>
        <dbReference type="SAM" id="SignalP"/>
    </source>
</evidence>
<feature type="domain" description="Glycoside hydrolase family 31 N-terminal" evidence="5">
    <location>
        <begin position="41"/>
        <end position="200"/>
    </location>
</feature>
<dbReference type="Pfam" id="PF13802">
    <property type="entry name" value="Gal_mutarotas_2"/>
    <property type="match status" value="1"/>
</dbReference>
<dbReference type="InterPro" id="IPR013780">
    <property type="entry name" value="Glyco_hydro_b"/>
</dbReference>
<feature type="domain" description="Glycosyl hydrolase family 31 C-terminal" evidence="7">
    <location>
        <begin position="581"/>
        <end position="681"/>
    </location>
</feature>
<dbReference type="CDD" id="cd06591">
    <property type="entry name" value="GH31_xylosidase_XylS"/>
    <property type="match status" value="1"/>
</dbReference>
<gene>
    <name evidence="8" type="ORF">GO495_13755</name>
</gene>
<keyword evidence="9" id="KW-1185">Reference proteome</keyword>
<dbReference type="Proteomes" id="UP000468388">
    <property type="component" value="Unassembled WGS sequence"/>
</dbReference>
<dbReference type="GO" id="GO:0030246">
    <property type="term" value="F:carbohydrate binding"/>
    <property type="evidence" value="ECO:0007669"/>
    <property type="project" value="InterPro"/>
</dbReference>
<dbReference type="InterPro" id="IPR048395">
    <property type="entry name" value="Glyco_hydro_31_C"/>
</dbReference>
<dbReference type="PANTHER" id="PTHR43863">
    <property type="entry name" value="HYDROLASE, PUTATIVE (AFU_ORTHOLOGUE AFUA_1G03140)-RELATED"/>
    <property type="match status" value="1"/>
</dbReference>
<dbReference type="RefSeq" id="WP_157300283.1">
    <property type="nucleotide sequence ID" value="NZ_BAAAZB010000006.1"/>
</dbReference>
<dbReference type="EMBL" id="WRXO01000003">
    <property type="protein sequence ID" value="MVT41650.1"/>
    <property type="molecule type" value="Genomic_DNA"/>
</dbReference>
<name>A0A6N8J8T6_9BACT</name>
<dbReference type="InterPro" id="IPR000322">
    <property type="entry name" value="Glyco_hydro_31_TIM"/>
</dbReference>
<dbReference type="SUPFAM" id="SSF51445">
    <property type="entry name" value="(Trans)glycosidases"/>
    <property type="match status" value="1"/>
</dbReference>
<feature type="domain" description="DUF5110" evidence="6">
    <location>
        <begin position="697"/>
        <end position="765"/>
    </location>
</feature>
<evidence type="ECO:0000313" key="9">
    <source>
        <dbReference type="Proteomes" id="UP000468388"/>
    </source>
</evidence>
<dbReference type="InterPro" id="IPR017853">
    <property type="entry name" value="GH"/>
</dbReference>
<evidence type="ECO:0000259" key="5">
    <source>
        <dbReference type="Pfam" id="PF13802"/>
    </source>
</evidence>
<protein>
    <submittedName>
        <fullName evidence="8">DUF5110 domain-containing protein</fullName>
    </submittedName>
</protein>
<dbReference type="PANTHER" id="PTHR43863:SF2">
    <property type="entry name" value="MALTASE-GLUCOAMYLASE"/>
    <property type="match status" value="1"/>
</dbReference>
<dbReference type="AlphaFoldDB" id="A0A6N8J8T6"/>
<feature type="chain" id="PRO_5026674912" evidence="3">
    <location>
        <begin position="23"/>
        <end position="793"/>
    </location>
</feature>
<feature type="signal peptide" evidence="3">
    <location>
        <begin position="1"/>
        <end position="22"/>
    </location>
</feature>
<dbReference type="CDD" id="cd14752">
    <property type="entry name" value="GH31_N"/>
    <property type="match status" value="1"/>
</dbReference>